<dbReference type="Proteomes" id="UP000295511">
    <property type="component" value="Unassembled WGS sequence"/>
</dbReference>
<sequence>MRWLTREALAGDLSWEEQDERWLQWNEARHAVRSRLHSGAELVLDINIQDAVIDTLRQLQPDAVELRFLIGDNMVGHEWLVLQYSGAHLTIIEPGFGTGSRTAYEILRDELTVSDDSSFVHSVITWPEGEFDIEFTAVDVTRTPAGPDERAALLARAENPD</sequence>
<comment type="caution">
    <text evidence="1">The sequence shown here is derived from an EMBL/GenBank/DDBJ whole genome shotgun (WGS) entry which is preliminary data.</text>
</comment>
<gene>
    <name evidence="1" type="ORF">E1809_19545</name>
</gene>
<dbReference type="AlphaFoldDB" id="A0A4R5K9S4"/>
<protein>
    <submittedName>
        <fullName evidence="1">Uncharacterized protein</fullName>
    </submittedName>
</protein>
<proteinExistence type="predicted"/>
<dbReference type="EMBL" id="SMRU01000026">
    <property type="protein sequence ID" value="TDF91931.1"/>
    <property type="molecule type" value="Genomic_DNA"/>
</dbReference>
<evidence type="ECO:0000313" key="1">
    <source>
        <dbReference type="EMBL" id="TDF91931.1"/>
    </source>
</evidence>
<evidence type="ECO:0000313" key="2">
    <source>
        <dbReference type="Proteomes" id="UP000295511"/>
    </source>
</evidence>
<accession>A0A4R5K9S4</accession>
<organism evidence="1 2">
    <name type="scientific">Arthrobacter terricola</name>
    <dbReference type="NCBI Taxonomy" id="2547396"/>
    <lineage>
        <taxon>Bacteria</taxon>
        <taxon>Bacillati</taxon>
        <taxon>Actinomycetota</taxon>
        <taxon>Actinomycetes</taxon>
        <taxon>Micrococcales</taxon>
        <taxon>Micrococcaceae</taxon>
        <taxon>Arthrobacter</taxon>
    </lineage>
</organism>
<reference evidence="1 2" key="1">
    <citation type="submission" date="2019-03" db="EMBL/GenBank/DDBJ databases">
        <title>Whole genome sequence of Arthrobacter sp JH1-1.</title>
        <authorList>
            <person name="Trinh H.N."/>
        </authorList>
    </citation>
    <scope>NUCLEOTIDE SEQUENCE [LARGE SCALE GENOMIC DNA]</scope>
    <source>
        <strain evidence="1 2">JH1-1</strain>
    </source>
</reference>
<keyword evidence="2" id="KW-1185">Reference proteome</keyword>
<name>A0A4R5K9S4_9MICC</name>